<keyword evidence="3" id="KW-0255">Endonuclease</keyword>
<dbReference type="Proteomes" id="UP000194501">
    <property type="component" value="Chromosome"/>
</dbReference>
<sequence>MHGLSFCKLIDKSSPLLINAINNNEQLFMEFDFYRINRFGRWEKYYNIQLRGALLSAINHLFTENNLDTEAITVSY</sequence>
<dbReference type="GO" id="GO:0004519">
    <property type="term" value="F:endonuclease activity"/>
    <property type="evidence" value="ECO:0007669"/>
    <property type="project" value="UniProtKB-KW"/>
</dbReference>
<dbReference type="InterPro" id="IPR036624">
    <property type="entry name" value="Hcp1-lik_sf"/>
</dbReference>
<evidence type="ECO:0000313" key="4">
    <source>
        <dbReference type="EMBL" id="SRR22354.1"/>
    </source>
</evidence>
<dbReference type="Proteomes" id="UP000040926">
    <property type="component" value="Unassembled WGS sequence"/>
</dbReference>
<dbReference type="AlphaFoldDB" id="A0A0I0W7V2"/>
<dbReference type="EMBL" id="CXEC01000051">
    <property type="protein sequence ID" value="CSR56173.1"/>
    <property type="molecule type" value="Genomic_DNA"/>
</dbReference>
<dbReference type="EMBL" id="CP019689">
    <property type="protein sequence ID" value="ARS06046.1"/>
    <property type="molecule type" value="Genomic_DNA"/>
</dbReference>
<evidence type="ECO:0000313" key="5">
    <source>
        <dbReference type="Proteomes" id="UP000040926"/>
    </source>
</evidence>
<dbReference type="Proteomes" id="UP000251393">
    <property type="component" value="Unassembled WGS sequence"/>
</dbReference>
<dbReference type="InterPro" id="IPR008514">
    <property type="entry name" value="T6SS_Hcp"/>
</dbReference>
<dbReference type="Proteomes" id="UP000187708">
    <property type="component" value="Unassembled WGS sequence"/>
</dbReference>
<dbReference type="STRING" id="216599.GCA_000283715_04476"/>
<evidence type="ECO:0000313" key="2">
    <source>
        <dbReference type="EMBL" id="CSR56173.1"/>
    </source>
</evidence>
<name>A0A0I0W7V2_SHISO</name>
<accession>A0A0I0W7V2</accession>
<evidence type="ECO:0000313" key="3">
    <source>
        <dbReference type="EMBL" id="SIX59609.1"/>
    </source>
</evidence>
<keyword evidence="3" id="KW-0378">Hydrolase</keyword>
<evidence type="ECO:0000313" key="7">
    <source>
        <dbReference type="Proteomes" id="UP000194501"/>
    </source>
</evidence>
<reference evidence="1 7" key="2">
    <citation type="submission" date="2017-02" db="EMBL/GenBank/DDBJ databases">
        <authorList>
            <person name="Svab D."/>
            <person name="Balint B."/>
            <person name="Maroti G."/>
            <person name="Vasarhelyi B."/>
            <person name="Horvath B."/>
            <person name="Toth I."/>
        </authorList>
    </citation>
    <scope>NUCLEOTIDE SEQUENCE [LARGE SCALE GENOMIC DNA]</scope>
    <source>
        <strain evidence="1">75/02</strain>
    </source>
</reference>
<reference evidence="3 6" key="1">
    <citation type="submission" date="2017-01" db="EMBL/GenBank/DDBJ databases">
        <authorList>
            <consortium name="Pathogen Informatics"/>
        </authorList>
    </citation>
    <scope>NUCLEOTIDE SEQUENCE [LARGE SCALE GENOMIC DNA]</scope>
    <source>
        <strain evidence="2 5">20003593_1361393</strain>
        <strain evidence="3 6">2090STDY5461769</strain>
    </source>
</reference>
<gene>
    <name evidence="1" type="ORF">BZ172_12225</name>
    <name evidence="2" type="ORF">ERS008175_02152</name>
    <name evidence="3" type="ORF">SAMEA2054241_02260</name>
    <name evidence="4" type="ORF">SAMEA3710766_02776</name>
</gene>
<dbReference type="InterPro" id="IPR052947">
    <property type="entry name" value="T6SS_Hcp1_domain"/>
</dbReference>
<organism evidence="3 6">
    <name type="scientific">Shigella sonnei</name>
    <dbReference type="NCBI Taxonomy" id="624"/>
    <lineage>
        <taxon>Bacteria</taxon>
        <taxon>Pseudomonadati</taxon>
        <taxon>Pseudomonadota</taxon>
        <taxon>Gammaproteobacteria</taxon>
        <taxon>Enterobacterales</taxon>
        <taxon>Enterobacteriaceae</taxon>
        <taxon>Shigella</taxon>
    </lineage>
</organism>
<dbReference type="Pfam" id="PF05638">
    <property type="entry name" value="T6SS_HCP"/>
    <property type="match status" value="1"/>
</dbReference>
<evidence type="ECO:0000313" key="8">
    <source>
        <dbReference type="Proteomes" id="UP000251393"/>
    </source>
</evidence>
<keyword evidence="3" id="KW-0540">Nuclease</keyword>
<evidence type="ECO:0000313" key="6">
    <source>
        <dbReference type="Proteomes" id="UP000187708"/>
    </source>
</evidence>
<protein>
    <submittedName>
        <fullName evidence="3">HNH endonuclease domain-containing protein</fullName>
    </submittedName>
</protein>
<dbReference type="Gene3D" id="2.30.110.20">
    <property type="entry name" value="Hcp1-like"/>
    <property type="match status" value="1"/>
</dbReference>
<evidence type="ECO:0000313" key="1">
    <source>
        <dbReference type="EMBL" id="ARS06046.1"/>
    </source>
</evidence>
<dbReference type="SUPFAM" id="SSF141452">
    <property type="entry name" value="Hcp1-like"/>
    <property type="match status" value="1"/>
</dbReference>
<dbReference type="NCBIfam" id="TIGR03344">
    <property type="entry name" value="VI_effect_Hcp1"/>
    <property type="match status" value="1"/>
</dbReference>
<dbReference type="PANTHER" id="PTHR34319:SF7">
    <property type="entry name" value="HNH ENDONUCLEASE DOMAIN-CONTAINING PROTEIN"/>
    <property type="match status" value="1"/>
</dbReference>
<reference evidence="4 8" key="3">
    <citation type="submission" date="2018-06" db="EMBL/GenBank/DDBJ databases">
        <authorList>
            <consortium name="Pathogen Informatics"/>
            <person name="Doyle S."/>
        </authorList>
    </citation>
    <scope>NUCLEOTIDE SEQUENCE [LARGE SCALE GENOMIC DNA]</scope>
    <source>
        <strain evidence="4 8">4028STDY6275292</strain>
    </source>
</reference>
<dbReference type="EMBL" id="UDYI01000070">
    <property type="protein sequence ID" value="SRR22354.1"/>
    <property type="molecule type" value="Genomic_DNA"/>
</dbReference>
<dbReference type="PANTHER" id="PTHR34319">
    <property type="entry name" value="MAJOR EXPORTED PROTEIN"/>
    <property type="match status" value="1"/>
</dbReference>
<proteinExistence type="predicted"/>
<dbReference type="EMBL" id="FTSV01000063">
    <property type="protein sequence ID" value="SIX59609.1"/>
    <property type="molecule type" value="Genomic_DNA"/>
</dbReference>